<proteinExistence type="predicted"/>
<dbReference type="EMBL" id="UASO01000004">
    <property type="protein sequence ID" value="SQC19153.1"/>
    <property type="molecule type" value="Genomic_DNA"/>
</dbReference>
<evidence type="ECO:0000313" key="1">
    <source>
        <dbReference type="EMBL" id="SQC19153.1"/>
    </source>
</evidence>
<evidence type="ECO:0000313" key="2">
    <source>
        <dbReference type="Proteomes" id="UP000250675"/>
    </source>
</evidence>
<dbReference type="AlphaFoldDB" id="A0A2X3D1J4"/>
<sequence length="93" mass="10783">MVFGHFSAFRQFLAHIVRDMQYFFKLVAVRAVERKELEHLRLASNRLIKGDVLLAVGDLGSGCTKSQNHTSQRQPNFFHDLLSPGYITLIHWR</sequence>
<reference evidence="1 2" key="1">
    <citation type="submission" date="2018-06" db="EMBL/GenBank/DDBJ databases">
        <authorList>
            <consortium name="Pathogen Informatics"/>
            <person name="Doyle S."/>
        </authorList>
    </citation>
    <scope>NUCLEOTIDE SEQUENCE [LARGE SCALE GENOMIC DNA]</scope>
    <source>
        <strain evidence="1 2">NCTC9645</strain>
    </source>
</reference>
<dbReference type="Proteomes" id="UP000250675">
    <property type="component" value="Unassembled WGS sequence"/>
</dbReference>
<accession>A0A2X3D1J4</accession>
<name>A0A2X3D1J4_KLEPN</name>
<protein>
    <submittedName>
        <fullName evidence="1">Uncharacterized protein</fullName>
    </submittedName>
</protein>
<gene>
    <name evidence="1" type="ORF">NCTC9645_01055</name>
</gene>
<organism evidence="1 2">
    <name type="scientific">Klebsiella pneumoniae</name>
    <dbReference type="NCBI Taxonomy" id="573"/>
    <lineage>
        <taxon>Bacteria</taxon>
        <taxon>Pseudomonadati</taxon>
        <taxon>Pseudomonadota</taxon>
        <taxon>Gammaproteobacteria</taxon>
        <taxon>Enterobacterales</taxon>
        <taxon>Enterobacteriaceae</taxon>
        <taxon>Klebsiella/Raoultella group</taxon>
        <taxon>Klebsiella</taxon>
        <taxon>Klebsiella pneumoniae complex</taxon>
    </lineage>
</organism>